<dbReference type="Proteomes" id="UP000027138">
    <property type="component" value="Unassembled WGS sequence"/>
</dbReference>
<dbReference type="STRING" id="180498.A0A067L779"/>
<feature type="region of interest" description="Disordered" evidence="1">
    <location>
        <begin position="1"/>
        <end position="142"/>
    </location>
</feature>
<dbReference type="SUPFAM" id="SSF50978">
    <property type="entry name" value="WD40 repeat-like"/>
    <property type="match status" value="1"/>
</dbReference>
<feature type="compositionally biased region" description="Basic and acidic residues" evidence="1">
    <location>
        <begin position="108"/>
        <end position="122"/>
    </location>
</feature>
<dbReference type="Gene3D" id="2.130.10.10">
    <property type="entry name" value="YVTN repeat-like/Quinoprotein amine dehydrogenase"/>
    <property type="match status" value="1"/>
</dbReference>
<feature type="compositionally biased region" description="Polar residues" evidence="1">
    <location>
        <begin position="123"/>
        <end position="135"/>
    </location>
</feature>
<evidence type="ECO:0000313" key="3">
    <source>
        <dbReference type="EMBL" id="KDP40360.1"/>
    </source>
</evidence>
<dbReference type="AlphaFoldDB" id="A0A067L779"/>
<dbReference type="InterPro" id="IPR036322">
    <property type="entry name" value="WD40_repeat_dom_sf"/>
</dbReference>
<dbReference type="InterPro" id="IPR057442">
    <property type="entry name" value="Beta-prop_At4g14310"/>
</dbReference>
<evidence type="ECO:0000256" key="1">
    <source>
        <dbReference type="SAM" id="MobiDB-lite"/>
    </source>
</evidence>
<feature type="compositionally biased region" description="Low complexity" evidence="1">
    <location>
        <begin position="91"/>
        <end position="104"/>
    </location>
</feature>
<dbReference type="InterPro" id="IPR045289">
    <property type="entry name" value="At4g14310-like"/>
</dbReference>
<feature type="compositionally biased region" description="Polar residues" evidence="1">
    <location>
        <begin position="25"/>
        <end position="41"/>
    </location>
</feature>
<feature type="compositionally biased region" description="Basic and acidic residues" evidence="1">
    <location>
        <begin position="340"/>
        <end position="353"/>
    </location>
</feature>
<evidence type="ECO:0000313" key="4">
    <source>
        <dbReference type="Proteomes" id="UP000027138"/>
    </source>
</evidence>
<dbReference type="InterPro" id="IPR015943">
    <property type="entry name" value="WD40/YVTN_repeat-like_dom_sf"/>
</dbReference>
<dbReference type="EMBL" id="KK914334">
    <property type="protein sequence ID" value="KDP40360.1"/>
    <property type="molecule type" value="Genomic_DNA"/>
</dbReference>
<feature type="domain" description="At4g14310 8-bladed propeller" evidence="2">
    <location>
        <begin position="642"/>
        <end position="924"/>
    </location>
</feature>
<dbReference type="PANTHER" id="PTHR35492">
    <property type="entry name" value="TRANSDUCIN/WD40 REPEAT-LIKE SUPERFAMILY PROTEIN"/>
    <property type="match status" value="1"/>
</dbReference>
<dbReference type="InterPro" id="IPR011047">
    <property type="entry name" value="Quinoprotein_ADH-like_sf"/>
</dbReference>
<dbReference type="SUPFAM" id="SSF50998">
    <property type="entry name" value="Quinoprotein alcohol dehydrogenase-like"/>
    <property type="match status" value="1"/>
</dbReference>
<sequence length="931" mass="101824">MSAPSTRRLRDRNGAADKTAAVQKPTKTLTPISPADPNSISAVKKTLSGKENPRLSSRTQKPTLRPVPRVDKAAAGVVPVSDGVEGRMRWSTSSAPRGRSSSPSEFIRVFRDSRVSKGESDSRVVSSAGKKNSTRGFRDCKENSNSGVELVKKTGFCERNDVKAEKNENNISGLKALNGNCNKGVILSSSLTKSSEFDDVGESNSDAKVQKVVNIDKLCTSKSGSNFKFDRLKESGEKSGSKAKVLENFKDKGLVEDVTGNKTGVKYPSKLHEKLAFLEGKVKRIASDIKKTKEMLDMNNPDASKVIISDLQDKISGIEKAIGHVGGDSSKIGADENGENEVRDKSEDEKVDQGKGSVKGLNNEDLEARLFPHHRLLRNRTLSKLSSGSSQDYNESNVINSTSESKIKEKLLSPIEENPIAVEFLASLNNEDAKVTLGDTKVGLESCEVKETDSAAASGKQDSWNMFLGKCQEELVLTTDETLDEFDDQENRHTIVFGEETEDTCVYQVNEIGTKCSTGGWFVSEGESVLLAHDDGSCSFYDIANCEEKALYKPPMGVSPNLWRDCWIIRAPSADGCSGRYVVAASAGNTLDSGFCSWDFYTKDVRAFHIEDGETTTSRTVLGPLPSNTTYRRNALSSLSLPETRQWWYRPCGPLIVSTASSQKVVKIFDIRDGEQIMKWEVQKPVLAMDNSSPLQWRNRGKVVIAEAETISVWDVNSLNQQSLLSISLSGRKISALHVVNTDAELGGGVRQRVTSAEAEGNDGVFCTADSINILDFRHPSGIGLKIPKIGVSTQSVFTRGDLVYMGCTNTRSAGKKESCSQVQQFSLRKQGIVSTYSLPESNSHSHYSAITQVWGNSDFIMGVCGLGLFIFDALKDDMMQSFNVDYGSNQKVKDVIGPDDLYSPSFDYSASRVLLISRDRPALWRQISLA</sequence>
<organism evidence="3 4">
    <name type="scientific">Jatropha curcas</name>
    <name type="common">Barbados nut</name>
    <dbReference type="NCBI Taxonomy" id="180498"/>
    <lineage>
        <taxon>Eukaryota</taxon>
        <taxon>Viridiplantae</taxon>
        <taxon>Streptophyta</taxon>
        <taxon>Embryophyta</taxon>
        <taxon>Tracheophyta</taxon>
        <taxon>Spermatophyta</taxon>
        <taxon>Magnoliopsida</taxon>
        <taxon>eudicotyledons</taxon>
        <taxon>Gunneridae</taxon>
        <taxon>Pentapetalae</taxon>
        <taxon>rosids</taxon>
        <taxon>fabids</taxon>
        <taxon>Malpighiales</taxon>
        <taxon>Euphorbiaceae</taxon>
        <taxon>Crotonoideae</taxon>
        <taxon>Jatropheae</taxon>
        <taxon>Jatropha</taxon>
    </lineage>
</organism>
<gene>
    <name evidence="3" type="ORF">JCGZ_02358</name>
</gene>
<reference evidence="3 4" key="1">
    <citation type="journal article" date="2014" name="PLoS ONE">
        <title>Global Analysis of Gene Expression Profiles in Physic Nut (Jatropha curcas L.) Seedlings Exposed to Salt Stress.</title>
        <authorList>
            <person name="Zhang L."/>
            <person name="Zhang C."/>
            <person name="Wu P."/>
            <person name="Chen Y."/>
            <person name="Li M."/>
            <person name="Jiang H."/>
            <person name="Wu G."/>
        </authorList>
    </citation>
    <scope>NUCLEOTIDE SEQUENCE [LARGE SCALE GENOMIC DNA]</scope>
    <source>
        <strain evidence="4">cv. GZQX0401</strain>
        <tissue evidence="3">Young leaves</tissue>
    </source>
</reference>
<feature type="region of interest" description="Disordered" evidence="1">
    <location>
        <begin position="326"/>
        <end position="364"/>
    </location>
</feature>
<proteinExistence type="predicted"/>
<accession>A0A067L779</accession>
<dbReference type="OrthoDB" id="1907242at2759"/>
<dbReference type="Pfam" id="PF25465">
    <property type="entry name" value="Beta-prop_At4g14310"/>
    <property type="match status" value="1"/>
</dbReference>
<dbReference type="KEGG" id="jcu:105632163"/>
<dbReference type="PANTHER" id="PTHR35492:SF1">
    <property type="entry name" value="TRANSDUCIN_WD40 REPEAT-LIKE SUPERFAMILY PROTEIN"/>
    <property type="match status" value="1"/>
</dbReference>
<evidence type="ECO:0000259" key="2">
    <source>
        <dbReference type="Pfam" id="PF25465"/>
    </source>
</evidence>
<protein>
    <recommendedName>
        <fullName evidence="2">At4g14310 8-bladed propeller domain-containing protein</fullName>
    </recommendedName>
</protein>
<keyword evidence="4" id="KW-1185">Reference proteome</keyword>
<name>A0A067L779_JATCU</name>